<evidence type="ECO:0000313" key="1">
    <source>
        <dbReference type="EMBL" id="MDU9000940.1"/>
    </source>
</evidence>
<reference evidence="1 2" key="1">
    <citation type="submission" date="2023-02" db="EMBL/GenBank/DDBJ databases">
        <authorList>
            <person name="Maleckis M."/>
        </authorList>
    </citation>
    <scope>NUCLEOTIDE SEQUENCE [LARGE SCALE GENOMIC DNA]</scope>
    <source>
        <strain evidence="1 2">P8-A2</strain>
    </source>
</reference>
<keyword evidence="2" id="KW-1185">Reference proteome</keyword>
<dbReference type="RefSeq" id="WP_266944866.1">
    <property type="nucleotide sequence ID" value="NZ_JAPEMK010000003.1"/>
</dbReference>
<protein>
    <submittedName>
        <fullName evidence="1">MepB family protein</fullName>
    </submittedName>
</protein>
<comment type="caution">
    <text evidence="1">The sequence shown here is derived from an EMBL/GenBank/DDBJ whole genome shotgun (WGS) entry which is preliminary data.</text>
</comment>
<dbReference type="InterPro" id="IPR011235">
    <property type="entry name" value="MepB-like"/>
</dbReference>
<proteinExistence type="predicted"/>
<gene>
    <name evidence="1" type="ORF">PU648_53445</name>
</gene>
<dbReference type="Gene3D" id="3.40.1350.140">
    <property type="entry name" value="MepB-like"/>
    <property type="match status" value="1"/>
</dbReference>
<evidence type="ECO:0000313" key="2">
    <source>
        <dbReference type="Proteomes" id="UP001257627"/>
    </source>
</evidence>
<dbReference type="Pfam" id="PF08877">
    <property type="entry name" value="MepB-like"/>
    <property type="match status" value="1"/>
</dbReference>
<accession>A0ABU3V4N3</accession>
<name>A0ABU3V4N3_9ACTN</name>
<dbReference type="InterPro" id="IPR038231">
    <property type="entry name" value="MepB-like_sf"/>
</dbReference>
<dbReference type="Proteomes" id="UP001257627">
    <property type="component" value="Unassembled WGS sequence"/>
</dbReference>
<dbReference type="EMBL" id="JARAKF010000002">
    <property type="protein sequence ID" value="MDU9000940.1"/>
    <property type="molecule type" value="Genomic_DNA"/>
</dbReference>
<sequence length="199" mass="21977">MATDREHSTDLRPEPWLDTSPAHGDLIAAKVLVYDRCGFACSQPVPEAESAEYAAYEFTLDGLAVRFRAAKTTPIKAGQFVTVWKRSPAGPIQPFDATDPVDLFVISTRDDHHFGQFVFPMDALRQHGVVSANGSGGKRAFRVYPPWVSPANRQASSAQAWQLDFFLHLQQDGPINLARAQELYHPQGNAGIGQPSHHR</sequence>
<organism evidence="1 2">
    <name type="scientific">Streptomyces mirabilis</name>
    <dbReference type="NCBI Taxonomy" id="68239"/>
    <lineage>
        <taxon>Bacteria</taxon>
        <taxon>Bacillati</taxon>
        <taxon>Actinomycetota</taxon>
        <taxon>Actinomycetes</taxon>
        <taxon>Kitasatosporales</taxon>
        <taxon>Streptomycetaceae</taxon>
        <taxon>Streptomyces</taxon>
    </lineage>
</organism>